<dbReference type="GO" id="GO:0006633">
    <property type="term" value="P:fatty acid biosynthetic process"/>
    <property type="evidence" value="ECO:0007669"/>
    <property type="project" value="TreeGrafter"/>
</dbReference>
<dbReference type="InterPro" id="IPR016035">
    <property type="entry name" value="Acyl_Trfase/lysoPLipase"/>
</dbReference>
<dbReference type="SUPFAM" id="SSF56801">
    <property type="entry name" value="Acetyl-CoA synthetase-like"/>
    <property type="match status" value="1"/>
</dbReference>
<dbReference type="InterPro" id="IPR006162">
    <property type="entry name" value="Ppantetheine_attach_site"/>
</dbReference>
<dbReference type="Pfam" id="PF00109">
    <property type="entry name" value="ketoacyl-synt"/>
    <property type="match status" value="1"/>
</dbReference>
<dbReference type="Gene3D" id="3.40.47.10">
    <property type="match status" value="1"/>
</dbReference>
<dbReference type="PANTHER" id="PTHR43775:SF37">
    <property type="entry name" value="SI:DKEY-61P9.11"/>
    <property type="match status" value="1"/>
</dbReference>
<dbReference type="InterPro" id="IPR050091">
    <property type="entry name" value="PKS_NRPS_Biosynth_Enz"/>
</dbReference>
<keyword evidence="8" id="KW-0436">Ligase</keyword>
<dbReference type="Gene3D" id="3.40.50.12780">
    <property type="entry name" value="N-terminal domain of ligase-like"/>
    <property type="match status" value="1"/>
</dbReference>
<dbReference type="EMBL" id="FTLG01000210">
    <property type="protein sequence ID" value="SIP74501.1"/>
    <property type="molecule type" value="Genomic_DNA"/>
</dbReference>
<dbReference type="SMART" id="SM00827">
    <property type="entry name" value="PKS_AT"/>
    <property type="match status" value="1"/>
</dbReference>
<evidence type="ECO:0000313" key="9">
    <source>
        <dbReference type="Proteomes" id="UP000196435"/>
    </source>
</evidence>
<keyword evidence="10" id="KW-1185">Reference proteome</keyword>
<dbReference type="CDD" id="cd00833">
    <property type="entry name" value="PKS"/>
    <property type="match status" value="1"/>
</dbReference>
<dbReference type="SUPFAM" id="SSF53901">
    <property type="entry name" value="Thiolase-like"/>
    <property type="match status" value="1"/>
</dbReference>
<dbReference type="PROSITE" id="PS00455">
    <property type="entry name" value="AMP_BINDING"/>
    <property type="match status" value="1"/>
</dbReference>
<dbReference type="PROSITE" id="PS50075">
    <property type="entry name" value="CARRIER"/>
    <property type="match status" value="1"/>
</dbReference>
<dbReference type="InterPro" id="IPR016039">
    <property type="entry name" value="Thiolase-like"/>
</dbReference>
<dbReference type="Pfam" id="PF00698">
    <property type="entry name" value="Acyl_transf_1"/>
    <property type="match status" value="1"/>
</dbReference>
<evidence type="ECO:0000256" key="3">
    <source>
        <dbReference type="ARBA" id="ARBA00022679"/>
    </source>
</evidence>
<dbReference type="InterPro" id="IPR000873">
    <property type="entry name" value="AMP-dep_synth/lig_dom"/>
</dbReference>
<dbReference type="Pfam" id="PF16197">
    <property type="entry name" value="KAsynt_C_assoc"/>
    <property type="match status" value="1"/>
</dbReference>
<dbReference type="InterPro" id="IPR001227">
    <property type="entry name" value="Ac_transferase_dom_sf"/>
</dbReference>
<reference evidence="8" key="2">
    <citation type="submission" date="2016-12" db="EMBL/GenBank/DDBJ databases">
        <authorList>
            <person name="Song W.-J."/>
            <person name="Kurnit D.M."/>
        </authorList>
    </citation>
    <scope>NUCLEOTIDE SEQUENCE [LARGE SCALE GENOMIC DNA]</scope>
    <source>
        <strain evidence="8">HGB1681</strain>
    </source>
</reference>
<evidence type="ECO:0000313" key="8">
    <source>
        <dbReference type="EMBL" id="SIP74501.1"/>
    </source>
</evidence>
<accession>A0A1N6N073</accession>
<dbReference type="InterPro" id="IPR014030">
    <property type="entry name" value="Ketoacyl_synth_N"/>
</dbReference>
<dbReference type="Gene3D" id="3.30.70.3290">
    <property type="match status" value="1"/>
</dbReference>
<dbReference type="Pfam" id="PF02801">
    <property type="entry name" value="Ketoacyl-synt_C"/>
    <property type="match status" value="1"/>
</dbReference>
<dbReference type="GO" id="GO:0004312">
    <property type="term" value="F:fatty acid synthase activity"/>
    <property type="evidence" value="ECO:0007669"/>
    <property type="project" value="TreeGrafter"/>
</dbReference>
<evidence type="ECO:0000256" key="4">
    <source>
        <dbReference type="SAM" id="MobiDB-lite"/>
    </source>
</evidence>
<dbReference type="Gene3D" id="3.40.366.10">
    <property type="entry name" value="Malonyl-Coenzyme A Acyl Carrier Protein, domain 2"/>
    <property type="match status" value="1"/>
</dbReference>
<dbReference type="EC" id="6.2.1.3" evidence="8"/>
<evidence type="ECO:0000259" key="6">
    <source>
        <dbReference type="PROSITE" id="PS52004"/>
    </source>
</evidence>
<feature type="compositionally biased region" description="Basic and acidic residues" evidence="4">
    <location>
        <begin position="1141"/>
        <end position="1150"/>
    </location>
</feature>
<dbReference type="Gene3D" id="1.10.1200.10">
    <property type="entry name" value="ACP-like"/>
    <property type="match status" value="1"/>
</dbReference>
<dbReference type="InterPro" id="IPR020845">
    <property type="entry name" value="AMP-binding_CS"/>
</dbReference>
<gene>
    <name evidence="7" type="ORF">Xinn_00767</name>
    <name evidence="8" type="ORF">XIS1_660026</name>
</gene>
<keyword evidence="3" id="KW-0808">Transferase</keyword>
<evidence type="ECO:0000256" key="1">
    <source>
        <dbReference type="ARBA" id="ARBA00022450"/>
    </source>
</evidence>
<evidence type="ECO:0000259" key="5">
    <source>
        <dbReference type="PROSITE" id="PS50075"/>
    </source>
</evidence>
<sequence>MCKQNQNAEADRFVGQWSVCLQGLDTENVLILALLKKALSDVDAIRFNDLQSGRQLSWRQLLCSIARFYRYLHEVNVTRGQRVVAISHNRWELLAIEFACQLKGAIYAPVYANYSEEMMTYCLSLAEPALVITERVSLAQALVQNASLQVMTLEQSGIFTDFASIDSETGLISPDKAVSHEAIGEALLRALAADLQAVQSEQAFCLMFTSGSSGKPKGVLLSQNNILSQQRALQTLWHFDGPQSFLSYLPWHHSFGGLFEKYTAIFNQAMLHIDNSRGMDIARMCTNLSQLKPTRFFSVPKILTVVANKMKHSEDFYRAVAPTLQQIFSAASKLPPDIEDYFKHCGISVAEGWGLTETSPCLTLKGADCEEHNSVGRPLPNVTLCIDEDSGEILAKGPNVMLGYYADEAANHRCFKQGWFRTGDLGRMVNGELVLLGRLDSVKKLSNGEKVSSDAIEQSLLEKTDIINHAIIDIEQRPYVTALLFINPELCRQRFGEDCTRQFSSGQSLSGQSLSGQCSSRLQQHIAEVVQQHNHQVEDSSLKLIAVAVTETALSSAKGEVTPSFKVSQRTVRENYQAVRDALYDTNTPFHLNPACHSFLKITENHLTSPAVSEDVAPLQQINWQTFVHIIGQVRGQKLTEDDAQRSLLDLGYNSVTIVQLAAGLSQALGHTVTEVALFSGSSIHQLWQRLVVQTSPRQASAVQAKVSLSSAQDNADVAIIGYAGRFPGAEDCDQLWENLRTGKSFFSRCPEDRPFMAPLLAEFETNGVQLNAAFCDDIRQFNHSFFQINPKDARLMDPQHRLLLMVTWEAIEQANLSLNNLKESRTGVFVGISQNGYRQLLQEHLSETGKEGYPSSAINNQNSVCANRLSYFLDLRGPSLTVDTLCSSSLVALHQARLSIERGECDTAIVAGVHLQLDMAHFREMQQLSVLSDDGVCRPFDAKANGTVLGEGAGVVILKRHDFAIRDNNDIKATLLASEIYHGGRSNGITAPDPLAQQQLLERCWANAGVKASDIGYFETHGTGTHLGDPIEMAGIHACFHDQQAQTPCYLGAIKANIGHLEAAAGIAGLIKLLLVDKHRMAPPVAAFSQLNPRITLVEGQLAIPVTAQPLAPEKTCLAVSAFGMGGTGAHVVIKSQSKGKSETRRSDTEPENETLPCVLSGCDQAHLTAIAGQLLADVQQQVTQKKFVLRSFCQALAQRTVLPVVCTLGVSSAEQLIDQLSAIARGEEIGYRVSENGSPVTISTDNTTMALVFAGQGTQSVAMAAQLYRHHVQFARWIDHLDQLCSEIAHENGQLKVEVRQLLTEPTDEQTINRTEFAQVILFAFEYALYQCLRPAIGRVDMLLGHSLGEYVAACIANVFSLKDGLKIIIKRAQLMEASDPRGAMMMVNGSAQQVSMLIENRLKTEQQTELTIAAENSETNTIISGTRCVLEDFRQELEQQGFHARFIKTNRAFHSPMMVKAAQEFAEFLADIPLKVAEVPILSNLTGQPETECFSTAEYWQQHMLGRVLFRRNLENLIAMDGLKIIEIGPKSMLSIWLAEKQPRHLVSAYCPSQSSQQLNYCDLLAVLASDHLSGSPGEWLTMYSPPTFNPALLPARKLLTETCWFTEYTAPLVTGLRQQNQPDKYEDSDLIDHENFFIMQQQMDCMNTIFQAQLELMKGK</sequence>
<reference evidence="9" key="1">
    <citation type="submission" date="2016-12" db="EMBL/GenBank/DDBJ databases">
        <authorList>
            <person name="Gaudriault S."/>
        </authorList>
    </citation>
    <scope>NUCLEOTIDE SEQUENCE [LARGE SCALE GENOMIC DNA]</scope>
    <source>
        <strain evidence="9">HGB1681 (deposited as PTA-6826 in the American Type Culture Collection)</strain>
    </source>
</reference>
<dbReference type="Pfam" id="PF00501">
    <property type="entry name" value="AMP-binding"/>
    <property type="match status" value="1"/>
</dbReference>
<dbReference type="InterPro" id="IPR014031">
    <property type="entry name" value="Ketoacyl_synth_C"/>
</dbReference>
<dbReference type="Pfam" id="PF00550">
    <property type="entry name" value="PP-binding"/>
    <property type="match status" value="1"/>
</dbReference>
<name>A0A1N6N073_9GAMM</name>
<dbReference type="SUPFAM" id="SSF55048">
    <property type="entry name" value="Probable ACP-binding domain of malonyl-CoA ACP transacylase"/>
    <property type="match status" value="1"/>
</dbReference>
<dbReference type="EMBL" id="NIBU01000006">
    <property type="protein sequence ID" value="PHM37670.1"/>
    <property type="molecule type" value="Genomic_DNA"/>
</dbReference>
<dbReference type="PROSITE" id="PS00012">
    <property type="entry name" value="PHOSPHOPANTETHEINE"/>
    <property type="match status" value="1"/>
</dbReference>
<feature type="region of interest" description="Disordered" evidence="4">
    <location>
        <begin position="1135"/>
        <end position="1154"/>
    </location>
</feature>
<reference evidence="7 10" key="3">
    <citation type="journal article" date="2017" name="Nat. Microbiol.">
        <title>Natural product diversity associated with the nematode symbionts Photorhabdus and Xenorhabdus.</title>
        <authorList>
            <person name="Tobias N.J."/>
            <person name="Wolff H."/>
            <person name="Djahanschiri B."/>
            <person name="Grundmann F."/>
            <person name="Kronenwerth M."/>
            <person name="Shi Y.M."/>
            <person name="Simonyi S."/>
            <person name="Grun P."/>
            <person name="Shapiro-Ilan D."/>
            <person name="Pidot S.J."/>
            <person name="Stinear T.P."/>
            <person name="Ebersberger I."/>
            <person name="Bode H.B."/>
        </authorList>
    </citation>
    <scope>NUCLEOTIDE SEQUENCE [LARGE SCALE GENOMIC DNA]</scope>
    <source>
        <strain evidence="7 10">DSM 16336</strain>
    </source>
</reference>
<protein>
    <submittedName>
        <fullName evidence="8">Long-chain-fatty-acid--CoA ligase (Polyketide synthase)</fullName>
        <ecNumber evidence="8">6.2.1.3</ecNumber>
    </submittedName>
    <submittedName>
        <fullName evidence="7">Membrane bound polyketide synthase</fullName>
    </submittedName>
</protein>
<dbReference type="PANTHER" id="PTHR43775">
    <property type="entry name" value="FATTY ACID SYNTHASE"/>
    <property type="match status" value="1"/>
</dbReference>
<dbReference type="RefSeq" id="WP_086956467.1">
    <property type="nucleotide sequence ID" value="NZ_CAWNQC010000259.1"/>
</dbReference>
<dbReference type="InterPro" id="IPR020841">
    <property type="entry name" value="PKS_Beta-ketoAc_synthase_dom"/>
</dbReference>
<keyword evidence="1" id="KW-0596">Phosphopantetheine</keyword>
<proteinExistence type="predicted"/>
<dbReference type="InterPro" id="IPR014043">
    <property type="entry name" value="Acyl_transferase_dom"/>
</dbReference>
<dbReference type="OrthoDB" id="6437095at2"/>
<dbReference type="SUPFAM" id="SSF47336">
    <property type="entry name" value="ACP-like"/>
    <property type="match status" value="1"/>
</dbReference>
<evidence type="ECO:0000313" key="7">
    <source>
        <dbReference type="EMBL" id="PHM37670.1"/>
    </source>
</evidence>
<dbReference type="Proteomes" id="UP000196435">
    <property type="component" value="Unassembled WGS sequence"/>
</dbReference>
<dbReference type="InterPro" id="IPR032821">
    <property type="entry name" value="PKS_assoc"/>
</dbReference>
<dbReference type="SMART" id="SM00825">
    <property type="entry name" value="PKS_KS"/>
    <property type="match status" value="1"/>
</dbReference>
<organism evidence="8 9">
    <name type="scientific">Xenorhabdus innexi</name>
    <dbReference type="NCBI Taxonomy" id="290109"/>
    <lineage>
        <taxon>Bacteria</taxon>
        <taxon>Pseudomonadati</taxon>
        <taxon>Pseudomonadota</taxon>
        <taxon>Gammaproteobacteria</taxon>
        <taxon>Enterobacterales</taxon>
        <taxon>Morganellaceae</taxon>
        <taxon>Xenorhabdus</taxon>
    </lineage>
</organism>
<dbReference type="GO" id="GO:0004467">
    <property type="term" value="F:long-chain fatty acid-CoA ligase activity"/>
    <property type="evidence" value="ECO:0007669"/>
    <property type="project" value="UniProtKB-EC"/>
</dbReference>
<feature type="domain" description="Carrier" evidence="5">
    <location>
        <begin position="618"/>
        <end position="695"/>
    </location>
</feature>
<feature type="domain" description="Ketosynthase family 3 (KS3)" evidence="6">
    <location>
        <begin position="715"/>
        <end position="1137"/>
    </location>
</feature>
<dbReference type="InterPro" id="IPR036736">
    <property type="entry name" value="ACP-like_sf"/>
</dbReference>
<evidence type="ECO:0000313" key="10">
    <source>
        <dbReference type="Proteomes" id="UP000224871"/>
    </source>
</evidence>
<dbReference type="SUPFAM" id="SSF52151">
    <property type="entry name" value="FabD/lysophospholipase-like"/>
    <property type="match status" value="1"/>
</dbReference>
<evidence type="ECO:0000256" key="2">
    <source>
        <dbReference type="ARBA" id="ARBA00022553"/>
    </source>
</evidence>
<dbReference type="InterPro" id="IPR042099">
    <property type="entry name" value="ANL_N_sf"/>
</dbReference>
<dbReference type="Proteomes" id="UP000224871">
    <property type="component" value="Unassembled WGS sequence"/>
</dbReference>
<dbReference type="PROSITE" id="PS52004">
    <property type="entry name" value="KS3_2"/>
    <property type="match status" value="1"/>
</dbReference>
<dbReference type="InterPro" id="IPR009081">
    <property type="entry name" value="PP-bd_ACP"/>
</dbReference>
<dbReference type="InterPro" id="IPR016036">
    <property type="entry name" value="Malonyl_transacylase_ACP-bd"/>
</dbReference>
<keyword evidence="2" id="KW-0597">Phosphoprotein</keyword>